<dbReference type="NCBIfam" id="NF040692">
    <property type="entry name" value="recomb_assoc"/>
    <property type="match status" value="1"/>
</dbReference>
<dbReference type="InterPro" id="IPR048061">
    <property type="entry name" value="GmtX-like"/>
</dbReference>
<organism evidence="1 2">
    <name type="scientific">Paraburkholderia agricolaris</name>
    <dbReference type="NCBI Taxonomy" id="2152888"/>
    <lineage>
        <taxon>Bacteria</taxon>
        <taxon>Pseudomonadati</taxon>
        <taxon>Pseudomonadota</taxon>
        <taxon>Betaproteobacteria</taxon>
        <taxon>Burkholderiales</taxon>
        <taxon>Burkholderiaceae</taxon>
        <taxon>Paraburkholderia</taxon>
    </lineage>
</organism>
<dbReference type="Proteomes" id="UP001629249">
    <property type="component" value="Unassembled WGS sequence"/>
</dbReference>
<accession>A0ABW8ZIB1</accession>
<keyword evidence="2" id="KW-1185">Reference proteome</keyword>
<sequence length="212" mass="23470">MHPDDLLEQLKAGVSPRKARNLDIVHAVCREQYERGSKDYSVATIARISVERGGPTAQTIHNKTGDDFKGLIAAWAKHTGGAVRKPRKVNENPIYAVLDRIPDPAVRAVMGGVLAENRKLRGEVNVLKLQANIVIDQRPMAASGVQQQSIQILPASHGLTESEKEALRHAISDRLMEFEGWHQDESGRILNSKKRMIFKIGFVSAIRKILGT</sequence>
<reference evidence="1 2" key="1">
    <citation type="journal article" date="2024" name="Chem. Sci.">
        <title>Discovery of megapolipeptins by genome mining of a Burkholderiales bacteria collection.</title>
        <authorList>
            <person name="Paulo B.S."/>
            <person name="Recchia M.J.J."/>
            <person name="Lee S."/>
            <person name="Fergusson C.H."/>
            <person name="Romanowski S.B."/>
            <person name="Hernandez A."/>
            <person name="Krull N."/>
            <person name="Liu D.Y."/>
            <person name="Cavanagh H."/>
            <person name="Bos A."/>
            <person name="Gray C.A."/>
            <person name="Murphy B.T."/>
            <person name="Linington R.G."/>
            <person name="Eustaquio A.S."/>
        </authorList>
    </citation>
    <scope>NUCLEOTIDE SEQUENCE [LARGE SCALE GENOMIC DNA]</scope>
    <source>
        <strain evidence="1 2">RL16-012-BIC-B</strain>
    </source>
</reference>
<gene>
    <name evidence="1" type="primary">gmtX</name>
    <name evidence="1" type="ORF">PQR66_01575</name>
</gene>
<dbReference type="RefSeq" id="WP_408325660.1">
    <property type="nucleotide sequence ID" value="NZ_JAQQFH010000001.1"/>
</dbReference>
<proteinExistence type="predicted"/>
<name>A0ABW8ZIB1_9BURK</name>
<evidence type="ECO:0000313" key="2">
    <source>
        <dbReference type="Proteomes" id="UP001629249"/>
    </source>
</evidence>
<comment type="caution">
    <text evidence="1">The sequence shown here is derived from an EMBL/GenBank/DDBJ whole genome shotgun (WGS) entry which is preliminary data.</text>
</comment>
<evidence type="ECO:0000313" key="1">
    <source>
        <dbReference type="EMBL" id="MFL9881699.1"/>
    </source>
</evidence>
<protein>
    <submittedName>
        <fullName evidence="1">Gamma-mobile-trio protein GmtX</fullName>
    </submittedName>
</protein>
<dbReference type="EMBL" id="JAQQFN010000001">
    <property type="protein sequence ID" value="MFL9881699.1"/>
    <property type="molecule type" value="Genomic_DNA"/>
</dbReference>